<reference evidence="2" key="1">
    <citation type="journal article" date="2023" name="Mol. Phylogenet. Evol.">
        <title>Genome-scale phylogeny and comparative genomics of the fungal order Sordariales.</title>
        <authorList>
            <person name="Hensen N."/>
            <person name="Bonometti L."/>
            <person name="Westerberg I."/>
            <person name="Brannstrom I.O."/>
            <person name="Guillou S."/>
            <person name="Cros-Aarteil S."/>
            <person name="Calhoun S."/>
            <person name="Haridas S."/>
            <person name="Kuo A."/>
            <person name="Mondo S."/>
            <person name="Pangilinan J."/>
            <person name="Riley R."/>
            <person name="LaButti K."/>
            <person name="Andreopoulos B."/>
            <person name="Lipzen A."/>
            <person name="Chen C."/>
            <person name="Yan M."/>
            <person name="Daum C."/>
            <person name="Ng V."/>
            <person name="Clum A."/>
            <person name="Steindorff A."/>
            <person name="Ohm R.A."/>
            <person name="Martin F."/>
            <person name="Silar P."/>
            <person name="Natvig D.O."/>
            <person name="Lalanne C."/>
            <person name="Gautier V."/>
            <person name="Ament-Velasquez S.L."/>
            <person name="Kruys A."/>
            <person name="Hutchinson M.I."/>
            <person name="Powell A.J."/>
            <person name="Barry K."/>
            <person name="Miller A.N."/>
            <person name="Grigoriev I.V."/>
            <person name="Debuchy R."/>
            <person name="Gladieux P."/>
            <person name="Hiltunen Thoren M."/>
            <person name="Johannesson H."/>
        </authorList>
    </citation>
    <scope>NUCLEOTIDE SEQUENCE</scope>
    <source>
        <strain evidence="2">PSN243</strain>
    </source>
</reference>
<name>A0AAV9FY34_9PEZI</name>
<gene>
    <name evidence="2" type="ORF">QBC34DRAFT_499836</name>
</gene>
<reference evidence="2" key="2">
    <citation type="submission" date="2023-05" db="EMBL/GenBank/DDBJ databases">
        <authorList>
            <consortium name="Lawrence Berkeley National Laboratory"/>
            <person name="Steindorff A."/>
            <person name="Hensen N."/>
            <person name="Bonometti L."/>
            <person name="Westerberg I."/>
            <person name="Brannstrom I.O."/>
            <person name="Guillou S."/>
            <person name="Cros-Aarteil S."/>
            <person name="Calhoun S."/>
            <person name="Haridas S."/>
            <person name="Kuo A."/>
            <person name="Mondo S."/>
            <person name="Pangilinan J."/>
            <person name="Riley R."/>
            <person name="Labutti K."/>
            <person name="Andreopoulos B."/>
            <person name="Lipzen A."/>
            <person name="Chen C."/>
            <person name="Yanf M."/>
            <person name="Daum C."/>
            <person name="Ng V."/>
            <person name="Clum A."/>
            <person name="Ohm R."/>
            <person name="Martin F."/>
            <person name="Silar P."/>
            <person name="Natvig D."/>
            <person name="Lalanne C."/>
            <person name="Gautier V."/>
            <person name="Ament-Velasquez S.L."/>
            <person name="Kruys A."/>
            <person name="Hutchinson M.I."/>
            <person name="Powell A.J."/>
            <person name="Barry K."/>
            <person name="Miller A.N."/>
            <person name="Grigoriev I.V."/>
            <person name="Debuchy R."/>
            <person name="Gladieux P."/>
            <person name="Thoren M.H."/>
            <person name="Johannesson H."/>
        </authorList>
    </citation>
    <scope>NUCLEOTIDE SEQUENCE</scope>
    <source>
        <strain evidence="2">PSN243</strain>
    </source>
</reference>
<keyword evidence="3" id="KW-1185">Reference proteome</keyword>
<evidence type="ECO:0000256" key="1">
    <source>
        <dbReference type="SAM" id="MobiDB-lite"/>
    </source>
</evidence>
<evidence type="ECO:0000313" key="2">
    <source>
        <dbReference type="EMBL" id="KAK4442188.1"/>
    </source>
</evidence>
<protein>
    <submittedName>
        <fullName evidence="2">Uncharacterized protein</fullName>
    </submittedName>
</protein>
<feature type="compositionally biased region" description="Basic and acidic residues" evidence="1">
    <location>
        <begin position="50"/>
        <end position="62"/>
    </location>
</feature>
<dbReference type="EMBL" id="MU866027">
    <property type="protein sequence ID" value="KAK4442188.1"/>
    <property type="molecule type" value="Genomic_DNA"/>
</dbReference>
<organism evidence="2 3">
    <name type="scientific">Podospora aff. communis PSN243</name>
    <dbReference type="NCBI Taxonomy" id="3040156"/>
    <lineage>
        <taxon>Eukaryota</taxon>
        <taxon>Fungi</taxon>
        <taxon>Dikarya</taxon>
        <taxon>Ascomycota</taxon>
        <taxon>Pezizomycotina</taxon>
        <taxon>Sordariomycetes</taxon>
        <taxon>Sordariomycetidae</taxon>
        <taxon>Sordariales</taxon>
        <taxon>Podosporaceae</taxon>
        <taxon>Podospora</taxon>
    </lineage>
</organism>
<proteinExistence type="predicted"/>
<comment type="caution">
    <text evidence="2">The sequence shown here is derived from an EMBL/GenBank/DDBJ whole genome shotgun (WGS) entry which is preliminary data.</text>
</comment>
<feature type="region of interest" description="Disordered" evidence="1">
    <location>
        <begin position="50"/>
        <end position="71"/>
    </location>
</feature>
<dbReference type="Proteomes" id="UP001321760">
    <property type="component" value="Unassembled WGS sequence"/>
</dbReference>
<accession>A0AAV9FY34</accession>
<sequence>MSQLFPVMRGPSCQILSSMESSAPGNQHPATHLSSVLSFSTSSQREYEKTCTTHWKSPDGHHAASTNTMSTSQKPRAYKLAGYQTYTLGICMCPPIHAHDAETPSPSPYPWIVLLSIRGIDWSLLRHGGMYWDTSNVGDLAGRQITREEVPSCLIDLFPSDGDLGHEMGSFNSDDPVRHWTLHEYPDSPMKESRWRGEVALFAKSSDEKAMGAFSLGNLKWETIRAVYVRDSTGRLVYEFQPKTGVVRNDLPFGDLLGDGSRWAWPMESVISVERSREKKRVASNGDEAERKVWLGCPDRDPSRPLSPWMGNAWAKSAESMGAKNLVYFPRR</sequence>
<evidence type="ECO:0000313" key="3">
    <source>
        <dbReference type="Proteomes" id="UP001321760"/>
    </source>
</evidence>
<dbReference type="AlphaFoldDB" id="A0AAV9FY34"/>